<sequence>MRLKESIIFIGVFSFIVGIFLSLIAVTSHNDPNQYVKIEIQSGDTLWGLADQVNDSKSIDKNAFIDWVTEHNDLASTEIQPGDILVIPVKKEHPVVYQLATVQ</sequence>
<dbReference type="SMART" id="SM00257">
    <property type="entry name" value="LysM"/>
    <property type="match status" value="1"/>
</dbReference>
<dbReference type="NCBIfam" id="NF010723">
    <property type="entry name" value="PRK14125.1"/>
    <property type="match status" value="1"/>
</dbReference>
<keyword evidence="12" id="KW-1185">Reference proteome</keyword>
<dbReference type="EMBL" id="JOTP01000021">
    <property type="protein sequence ID" value="KEP25522.1"/>
    <property type="molecule type" value="Genomic_DNA"/>
</dbReference>
<gene>
    <name evidence="8" type="primary">yneA</name>
    <name evidence="11" type="ORF">BA70_08460</name>
</gene>
<evidence type="ECO:0000256" key="3">
    <source>
        <dbReference type="ARBA" id="ARBA00022763"/>
    </source>
</evidence>
<dbReference type="InterPro" id="IPR036779">
    <property type="entry name" value="LysM_dom_sf"/>
</dbReference>
<dbReference type="HAMAP" id="MF_02014">
    <property type="entry name" value="YneA"/>
    <property type="match status" value="1"/>
</dbReference>
<keyword evidence="9" id="KW-0812">Transmembrane</keyword>
<dbReference type="PROSITE" id="PS51782">
    <property type="entry name" value="LYSM"/>
    <property type="match status" value="1"/>
</dbReference>
<evidence type="ECO:0000256" key="1">
    <source>
        <dbReference type="ARBA" id="ARBA00022490"/>
    </source>
</evidence>
<evidence type="ECO:0000256" key="5">
    <source>
        <dbReference type="ARBA" id="ARBA00023210"/>
    </source>
</evidence>
<evidence type="ECO:0000313" key="11">
    <source>
        <dbReference type="EMBL" id="KEP25522.1"/>
    </source>
</evidence>
<dbReference type="InterPro" id="IPR018392">
    <property type="entry name" value="LysM"/>
</dbReference>
<keyword evidence="9" id="KW-0472">Membrane</keyword>
<evidence type="ECO:0000256" key="2">
    <source>
        <dbReference type="ARBA" id="ARBA00022618"/>
    </source>
</evidence>
<keyword evidence="7 8" id="KW-0131">Cell cycle</keyword>
<dbReference type="Pfam" id="PF01476">
    <property type="entry name" value="LysM"/>
    <property type="match status" value="1"/>
</dbReference>
<comment type="similarity">
    <text evidence="8">Belongs to the YneA family.</text>
</comment>
<dbReference type="Proteomes" id="UP000028091">
    <property type="component" value="Unassembled WGS sequence"/>
</dbReference>
<organism evidence="11 12">
    <name type="scientific">Bacillus zhangzhouensis</name>
    <dbReference type="NCBI Taxonomy" id="1178540"/>
    <lineage>
        <taxon>Bacteria</taxon>
        <taxon>Bacillati</taxon>
        <taxon>Bacillota</taxon>
        <taxon>Bacilli</taxon>
        <taxon>Bacillales</taxon>
        <taxon>Bacillaceae</taxon>
        <taxon>Bacillus</taxon>
    </lineage>
</organism>
<dbReference type="eggNOG" id="COG1388">
    <property type="taxonomic scope" value="Bacteria"/>
</dbReference>
<keyword evidence="2 8" id="KW-0132">Cell division</keyword>
<dbReference type="AlphaFoldDB" id="A0A081L8E6"/>
<dbReference type="GO" id="GO:0000917">
    <property type="term" value="P:division septum assembly"/>
    <property type="evidence" value="ECO:0007669"/>
    <property type="project" value="UniProtKB-KW"/>
</dbReference>
<evidence type="ECO:0000256" key="9">
    <source>
        <dbReference type="SAM" id="Phobius"/>
    </source>
</evidence>
<accession>A0A081L8E6</accession>
<dbReference type="RefSeq" id="WP_034323757.1">
    <property type="nucleotide sequence ID" value="NZ_JOTP01000021.1"/>
</dbReference>
<dbReference type="OrthoDB" id="2679564at2"/>
<dbReference type="InterPro" id="IPR022887">
    <property type="entry name" value="Cell_div_suppressor_YneA"/>
</dbReference>
<evidence type="ECO:0000256" key="6">
    <source>
        <dbReference type="ARBA" id="ARBA00023236"/>
    </source>
</evidence>
<feature type="domain" description="LysM" evidence="10">
    <location>
        <begin position="36"/>
        <end position="87"/>
    </location>
</feature>
<evidence type="ECO:0000256" key="4">
    <source>
        <dbReference type="ARBA" id="ARBA00023204"/>
    </source>
</evidence>
<feature type="transmembrane region" description="Helical" evidence="9">
    <location>
        <begin position="7"/>
        <end position="26"/>
    </location>
</feature>
<dbReference type="CDD" id="cd00118">
    <property type="entry name" value="LysM"/>
    <property type="match status" value="1"/>
</dbReference>
<keyword evidence="9" id="KW-1133">Transmembrane helix</keyword>
<keyword evidence="3 8" id="KW-0227">DNA damage</keyword>
<dbReference type="GO" id="GO:0006281">
    <property type="term" value="P:DNA repair"/>
    <property type="evidence" value="ECO:0007669"/>
    <property type="project" value="UniProtKB-KW"/>
</dbReference>
<proteinExistence type="inferred from homology"/>
<keyword evidence="4 8" id="KW-0234">DNA repair</keyword>
<comment type="caution">
    <text evidence="11">The sequence shown here is derived from an EMBL/GenBank/DDBJ whole genome shotgun (WGS) entry which is preliminary data.</text>
</comment>
<reference evidence="11 12" key="1">
    <citation type="submission" date="2012-09" db="EMBL/GenBank/DDBJ databases">
        <title>Genome Sequence of Bacillus sp. DW5-4.</title>
        <authorList>
            <person name="Lai Q."/>
            <person name="Liu Y."/>
            <person name="Shao Z."/>
        </authorList>
    </citation>
    <scope>NUCLEOTIDE SEQUENCE [LARGE SCALE GENOMIC DNA]</scope>
    <source>
        <strain evidence="11 12">DW5-4</strain>
    </source>
</reference>
<dbReference type="GO" id="GO:0005737">
    <property type="term" value="C:cytoplasm"/>
    <property type="evidence" value="ECO:0007669"/>
    <property type="project" value="UniProtKB-SubCell"/>
</dbReference>
<evidence type="ECO:0000313" key="12">
    <source>
        <dbReference type="Proteomes" id="UP000028091"/>
    </source>
</evidence>
<name>A0A081L8E6_9BACI</name>
<dbReference type="GO" id="GO:0051782">
    <property type="term" value="P:negative regulation of cell division"/>
    <property type="evidence" value="ECO:0007669"/>
    <property type="project" value="UniProtKB-UniRule"/>
</dbReference>
<dbReference type="Gene3D" id="3.10.350.10">
    <property type="entry name" value="LysM domain"/>
    <property type="match status" value="1"/>
</dbReference>
<keyword evidence="6 8" id="KW-0742">SOS response</keyword>
<comment type="subcellular location">
    <subcellularLocation>
        <location evidence="8">Cytoplasm</location>
    </subcellularLocation>
</comment>
<dbReference type="GO" id="GO:0009432">
    <property type="term" value="P:SOS response"/>
    <property type="evidence" value="ECO:0007669"/>
    <property type="project" value="UniProtKB-UniRule"/>
</dbReference>
<keyword evidence="1 8" id="KW-0963">Cytoplasm</keyword>
<evidence type="ECO:0000256" key="8">
    <source>
        <dbReference type="HAMAP-Rule" id="MF_02014"/>
    </source>
</evidence>
<protein>
    <recommendedName>
        <fullName evidence="8">Cell division suppressor protein YneA</fullName>
    </recommendedName>
</protein>
<keyword evidence="5 8" id="KW-0717">Septation</keyword>
<evidence type="ECO:0000259" key="10">
    <source>
        <dbReference type="PROSITE" id="PS51782"/>
    </source>
</evidence>
<comment type="function">
    <text evidence="8">Inhibits cell division during the SOS response. Affects a later stage of the cell division protein assembly, after the assembly of the Z ring, by probably suppressing recruitment of FtsL and/or DivIC to the division machinery.</text>
</comment>
<evidence type="ECO:0000256" key="7">
    <source>
        <dbReference type="ARBA" id="ARBA00023306"/>
    </source>
</evidence>